<feature type="transmembrane region" description="Helical" evidence="5">
    <location>
        <begin position="193"/>
        <end position="212"/>
    </location>
</feature>
<evidence type="ECO:0000256" key="3">
    <source>
        <dbReference type="ARBA" id="ARBA00022989"/>
    </source>
</evidence>
<evidence type="ECO:0000313" key="7">
    <source>
        <dbReference type="EMBL" id="PWK54508.1"/>
    </source>
</evidence>
<dbReference type="RefSeq" id="WP_109761621.1">
    <property type="nucleotide sequence ID" value="NZ_QGGU01000001.1"/>
</dbReference>
<proteinExistence type="predicted"/>
<feature type="domain" description="ABC-2 type transporter transmembrane" evidence="6">
    <location>
        <begin position="16"/>
        <end position="387"/>
    </location>
</feature>
<evidence type="ECO:0000256" key="5">
    <source>
        <dbReference type="SAM" id="Phobius"/>
    </source>
</evidence>
<dbReference type="Pfam" id="PF12698">
    <property type="entry name" value="ABC2_membrane_3"/>
    <property type="match status" value="1"/>
</dbReference>
<protein>
    <submittedName>
        <fullName evidence="7">Sodium transport system permease protein</fullName>
    </submittedName>
</protein>
<name>A0A316G129_9GAMM</name>
<feature type="transmembrane region" description="Helical" evidence="5">
    <location>
        <begin position="370"/>
        <end position="395"/>
    </location>
</feature>
<comment type="subcellular location">
    <subcellularLocation>
        <location evidence="1">Membrane</location>
        <topology evidence="1">Multi-pass membrane protein</topology>
    </subcellularLocation>
</comment>
<dbReference type="PANTHER" id="PTHR43471">
    <property type="entry name" value="ABC TRANSPORTER PERMEASE"/>
    <property type="match status" value="1"/>
</dbReference>
<evidence type="ECO:0000256" key="4">
    <source>
        <dbReference type="ARBA" id="ARBA00023136"/>
    </source>
</evidence>
<dbReference type="EMBL" id="QGGU01000001">
    <property type="protein sequence ID" value="PWK54508.1"/>
    <property type="molecule type" value="Genomic_DNA"/>
</dbReference>
<evidence type="ECO:0000313" key="8">
    <source>
        <dbReference type="Proteomes" id="UP000245790"/>
    </source>
</evidence>
<reference evidence="7 8" key="1">
    <citation type="submission" date="2018-05" db="EMBL/GenBank/DDBJ databases">
        <title>Genomic Encyclopedia of Type Strains, Phase IV (KMG-IV): sequencing the most valuable type-strain genomes for metagenomic binning, comparative biology and taxonomic classification.</title>
        <authorList>
            <person name="Goeker M."/>
        </authorList>
    </citation>
    <scope>NUCLEOTIDE SEQUENCE [LARGE SCALE GENOMIC DNA]</scope>
    <source>
        <strain evidence="7 8">DSM 25350</strain>
    </source>
</reference>
<feature type="transmembrane region" description="Helical" evidence="5">
    <location>
        <begin position="288"/>
        <end position="313"/>
    </location>
</feature>
<keyword evidence="2 5" id="KW-0812">Transmembrane</keyword>
<feature type="transmembrane region" description="Helical" evidence="5">
    <location>
        <begin position="325"/>
        <end position="350"/>
    </location>
</feature>
<keyword evidence="3 5" id="KW-1133">Transmembrane helix</keyword>
<feature type="transmembrane region" description="Helical" evidence="5">
    <location>
        <begin position="20"/>
        <end position="41"/>
    </location>
</feature>
<evidence type="ECO:0000256" key="1">
    <source>
        <dbReference type="ARBA" id="ARBA00004141"/>
    </source>
</evidence>
<feature type="transmembrane region" description="Helical" evidence="5">
    <location>
        <begin position="242"/>
        <end position="268"/>
    </location>
</feature>
<dbReference type="PANTHER" id="PTHR43471:SF3">
    <property type="entry name" value="ABC TRANSPORTER PERMEASE PROTEIN NATB"/>
    <property type="match status" value="1"/>
</dbReference>
<keyword evidence="4 5" id="KW-0472">Membrane</keyword>
<dbReference type="OrthoDB" id="5486437at2"/>
<dbReference type="GO" id="GO:0140359">
    <property type="term" value="F:ABC-type transporter activity"/>
    <property type="evidence" value="ECO:0007669"/>
    <property type="project" value="InterPro"/>
</dbReference>
<keyword evidence="8" id="KW-1185">Reference proteome</keyword>
<evidence type="ECO:0000256" key="2">
    <source>
        <dbReference type="ARBA" id="ARBA00022692"/>
    </source>
</evidence>
<dbReference type="InterPro" id="IPR013525">
    <property type="entry name" value="ABC2_TM"/>
</dbReference>
<organism evidence="7 8">
    <name type="scientific">Pleionea mediterranea</name>
    <dbReference type="NCBI Taxonomy" id="523701"/>
    <lineage>
        <taxon>Bacteria</taxon>
        <taxon>Pseudomonadati</taxon>
        <taxon>Pseudomonadota</taxon>
        <taxon>Gammaproteobacteria</taxon>
        <taxon>Oceanospirillales</taxon>
        <taxon>Pleioneaceae</taxon>
        <taxon>Pleionea</taxon>
    </lineage>
</organism>
<dbReference type="AlphaFoldDB" id="A0A316G129"/>
<evidence type="ECO:0000259" key="6">
    <source>
        <dbReference type="Pfam" id="PF12698"/>
    </source>
</evidence>
<dbReference type="GO" id="GO:0016020">
    <property type="term" value="C:membrane"/>
    <property type="evidence" value="ECO:0007669"/>
    <property type="project" value="UniProtKB-SubCell"/>
</dbReference>
<dbReference type="Proteomes" id="UP000245790">
    <property type="component" value="Unassembled WGS sequence"/>
</dbReference>
<gene>
    <name evidence="7" type="ORF">C8D97_101362</name>
</gene>
<sequence>MWEIYKKEFLELVRDKRTLIFTVLLPTLIMPAIFGGVAFVMDKMNKKAQQEELTFIVQNQEAMPAVVEALKKQENFKLVSVDNINELSSEEIKQNIKDKAFKFALVLPVEGQALLKQGQQAEIELHFNNASLTNKIYQRVKSAIDDLNETQQKSLLAKFNLDEETLKGLTRPISIKRVNTADKREDTGEKIGWLLPYALMILILTGAMYPALDMGVGEKERGTLETLLLTPVSRTKIVFAKFFVIFTTGFLTVFLTLASLVIWSLVALNVFAVEAIKKLTEVIAFTDVLLVFTMLAPVAAIFASLLLCASIYAKNFKEAQNYMSPIMMFSIIPIVFSILPGVQLNSTWAWVPLTNVSLAIKEIVKGTVDYGMMGIIFLSTTILAGVLLYFCNLWFNREAVLFRS</sequence>
<accession>A0A316G129</accession>
<comment type="caution">
    <text evidence="7">The sequence shown here is derived from an EMBL/GenBank/DDBJ whole genome shotgun (WGS) entry which is preliminary data.</text>
</comment>